<dbReference type="InterPro" id="IPR032675">
    <property type="entry name" value="LRR_dom_sf"/>
</dbReference>
<dbReference type="Pfam" id="PF07723">
    <property type="entry name" value="LRR_2"/>
    <property type="match status" value="1"/>
</dbReference>
<name>A0A087GZ57_ARAAL</name>
<keyword evidence="3" id="KW-1185">Reference proteome</keyword>
<dbReference type="SUPFAM" id="SSF52047">
    <property type="entry name" value="RNI-like"/>
    <property type="match status" value="1"/>
</dbReference>
<proteinExistence type="predicted"/>
<gene>
    <name evidence="2" type="ordered locus">AALP_Aa5g246400</name>
</gene>
<dbReference type="EMBL" id="CM002873">
    <property type="protein sequence ID" value="KFK35159.1"/>
    <property type="molecule type" value="Genomic_DNA"/>
</dbReference>
<dbReference type="InterPro" id="IPR013101">
    <property type="entry name" value="LRR_PRU1-like"/>
</dbReference>
<dbReference type="AlphaFoldDB" id="A0A087GZ57"/>
<sequence>MEDQIAQGDEENNVQVVGNATDFITGISNVRILCLSASTVEILTLYCEAIPIPIFSNLTHLTIQSKPEVGWDSLPGLLKNCPVLETLVFQVCTNPFKHHVIIIGDVGDVRLPKLKSLYLKSVKFKEEGIGLSKLLSGCNVLEELVLDDIWSCEWNSCSVSVATLKRLTVNCSYSNILHDSIAKSVLFDVPNLVYLEYTEVIASEYPKVNFRSLVEAKIDLQVARDQSDESSDSKFEDQVAQGNELVGNATDFITGISNVRILCLSASTLEILTVYCEAIPIFSNLTHLSIQSKPEVGWESLPRVLKNCPELETLVFQGLLHKATDKCGDVCLCKPREEEKEEVPSCLSSSPVKVLKILMNNDKIEKQMEQVKHFLETMPHLEQLVLYYESSFDEEVLAQLQIQTRAASPKCKVKLIPGNLSVSSAVPSSVSTKWVSLL</sequence>
<feature type="domain" description="FBD" evidence="1">
    <location>
        <begin position="345"/>
        <end position="416"/>
    </location>
</feature>
<dbReference type="eggNOG" id="ENOG502RRGR">
    <property type="taxonomic scope" value="Eukaryota"/>
</dbReference>
<dbReference type="InterPro" id="IPR006566">
    <property type="entry name" value="FBD"/>
</dbReference>
<accession>A0A087GZ57</accession>
<dbReference type="Proteomes" id="UP000029120">
    <property type="component" value="Chromosome 5"/>
</dbReference>
<dbReference type="Gene3D" id="3.80.10.10">
    <property type="entry name" value="Ribonuclease Inhibitor"/>
    <property type="match status" value="2"/>
</dbReference>
<reference evidence="3" key="1">
    <citation type="journal article" date="2015" name="Nat. Plants">
        <title>Genome expansion of Arabis alpina linked with retrotransposition and reduced symmetric DNA methylation.</title>
        <authorList>
            <person name="Willing E.M."/>
            <person name="Rawat V."/>
            <person name="Mandakova T."/>
            <person name="Maumus F."/>
            <person name="James G.V."/>
            <person name="Nordstroem K.J."/>
            <person name="Becker C."/>
            <person name="Warthmann N."/>
            <person name="Chica C."/>
            <person name="Szarzynska B."/>
            <person name="Zytnicki M."/>
            <person name="Albani M.C."/>
            <person name="Kiefer C."/>
            <person name="Bergonzi S."/>
            <person name="Castaings L."/>
            <person name="Mateos J.L."/>
            <person name="Berns M.C."/>
            <person name="Bujdoso N."/>
            <person name="Piofczyk T."/>
            <person name="de Lorenzo L."/>
            <person name="Barrero-Sicilia C."/>
            <person name="Mateos I."/>
            <person name="Piednoel M."/>
            <person name="Hagmann J."/>
            <person name="Chen-Min-Tao R."/>
            <person name="Iglesias-Fernandez R."/>
            <person name="Schuster S.C."/>
            <person name="Alonso-Blanco C."/>
            <person name="Roudier F."/>
            <person name="Carbonero P."/>
            <person name="Paz-Ares J."/>
            <person name="Davis S.J."/>
            <person name="Pecinka A."/>
            <person name="Quesneville H."/>
            <person name="Colot V."/>
            <person name="Lysak M.A."/>
            <person name="Weigel D."/>
            <person name="Coupland G."/>
            <person name="Schneeberger K."/>
        </authorList>
    </citation>
    <scope>NUCLEOTIDE SEQUENCE [LARGE SCALE GENOMIC DNA]</scope>
    <source>
        <strain evidence="3">cv. Pajares</strain>
    </source>
</reference>
<organism evidence="2 3">
    <name type="scientific">Arabis alpina</name>
    <name type="common">Alpine rock-cress</name>
    <dbReference type="NCBI Taxonomy" id="50452"/>
    <lineage>
        <taxon>Eukaryota</taxon>
        <taxon>Viridiplantae</taxon>
        <taxon>Streptophyta</taxon>
        <taxon>Embryophyta</taxon>
        <taxon>Tracheophyta</taxon>
        <taxon>Spermatophyta</taxon>
        <taxon>Magnoliopsida</taxon>
        <taxon>eudicotyledons</taxon>
        <taxon>Gunneridae</taxon>
        <taxon>Pentapetalae</taxon>
        <taxon>rosids</taxon>
        <taxon>malvids</taxon>
        <taxon>Brassicales</taxon>
        <taxon>Brassicaceae</taxon>
        <taxon>Arabideae</taxon>
        <taxon>Arabis</taxon>
    </lineage>
</organism>
<dbReference type="PANTHER" id="PTHR31293:SF12">
    <property type="entry name" value="RNI-LIKE SUPERFAMILY PROTEIN"/>
    <property type="match status" value="1"/>
</dbReference>
<evidence type="ECO:0000313" key="3">
    <source>
        <dbReference type="Proteomes" id="UP000029120"/>
    </source>
</evidence>
<protein>
    <recommendedName>
        <fullName evidence="1">FBD domain-containing protein</fullName>
    </recommendedName>
</protein>
<dbReference type="SMART" id="SM00579">
    <property type="entry name" value="FBD"/>
    <property type="match status" value="1"/>
</dbReference>
<evidence type="ECO:0000259" key="1">
    <source>
        <dbReference type="SMART" id="SM00579"/>
    </source>
</evidence>
<dbReference type="OMA" id="YCEAIPI"/>
<dbReference type="InterPro" id="IPR055294">
    <property type="entry name" value="FBL60-like"/>
</dbReference>
<dbReference type="Gramene" id="KFK35159">
    <property type="protein sequence ID" value="KFK35159"/>
    <property type="gene ID" value="AALP_AA5G246400"/>
</dbReference>
<dbReference type="OrthoDB" id="612216at2759"/>
<dbReference type="PANTHER" id="PTHR31293">
    <property type="entry name" value="RNI-LIKE SUPERFAMILY PROTEIN"/>
    <property type="match status" value="1"/>
</dbReference>
<evidence type="ECO:0000313" key="2">
    <source>
        <dbReference type="EMBL" id="KFK35159.1"/>
    </source>
</evidence>